<evidence type="ECO:0000313" key="5">
    <source>
        <dbReference type="Proteomes" id="UP001601992"/>
    </source>
</evidence>
<dbReference type="PANTHER" id="PTHR33371:SF17">
    <property type="entry name" value="MCE-FAMILY PROTEIN MCE1B"/>
    <property type="match status" value="1"/>
</dbReference>
<feature type="domain" description="Mammalian cell entry C-terminal" evidence="3">
    <location>
        <begin position="117"/>
        <end position="236"/>
    </location>
</feature>
<proteinExistence type="predicted"/>
<gene>
    <name evidence="4" type="ORF">ACFYXQ_29595</name>
</gene>
<dbReference type="InterPro" id="IPR003399">
    <property type="entry name" value="Mce/MlaD"/>
</dbReference>
<evidence type="ECO:0000313" key="4">
    <source>
        <dbReference type="EMBL" id="MFF3571943.1"/>
    </source>
</evidence>
<keyword evidence="1" id="KW-1133">Transmembrane helix</keyword>
<comment type="caution">
    <text evidence="4">The sequence shown here is derived from an EMBL/GenBank/DDBJ whole genome shotgun (WGS) entry which is preliminary data.</text>
</comment>
<dbReference type="Pfam" id="PF11887">
    <property type="entry name" value="Mce4_CUP1"/>
    <property type="match status" value="1"/>
</dbReference>
<dbReference type="EMBL" id="JBIAQY010000011">
    <property type="protein sequence ID" value="MFF3571943.1"/>
    <property type="molecule type" value="Genomic_DNA"/>
</dbReference>
<evidence type="ECO:0000256" key="1">
    <source>
        <dbReference type="SAM" id="Phobius"/>
    </source>
</evidence>
<dbReference type="Proteomes" id="UP001601992">
    <property type="component" value="Unassembled WGS sequence"/>
</dbReference>
<keyword evidence="1" id="KW-0472">Membrane</keyword>
<feature type="domain" description="Mce/MlaD" evidence="2">
    <location>
        <begin position="38"/>
        <end position="111"/>
    </location>
</feature>
<organism evidence="4 5">
    <name type="scientific">Nocardia jiangxiensis</name>
    <dbReference type="NCBI Taxonomy" id="282685"/>
    <lineage>
        <taxon>Bacteria</taxon>
        <taxon>Bacillati</taxon>
        <taxon>Actinomycetota</taxon>
        <taxon>Actinomycetes</taxon>
        <taxon>Mycobacteriales</taxon>
        <taxon>Nocardiaceae</taxon>
        <taxon>Nocardia</taxon>
    </lineage>
</organism>
<keyword evidence="5" id="KW-1185">Reference proteome</keyword>
<keyword evidence="1" id="KW-0812">Transmembrane</keyword>
<evidence type="ECO:0000259" key="3">
    <source>
        <dbReference type="Pfam" id="PF11887"/>
    </source>
</evidence>
<feature type="transmembrane region" description="Helical" evidence="1">
    <location>
        <begin position="7"/>
        <end position="29"/>
    </location>
</feature>
<evidence type="ECO:0000259" key="2">
    <source>
        <dbReference type="Pfam" id="PF02470"/>
    </source>
</evidence>
<reference evidence="4 5" key="1">
    <citation type="submission" date="2024-10" db="EMBL/GenBank/DDBJ databases">
        <title>The Natural Products Discovery Center: Release of the First 8490 Sequenced Strains for Exploring Actinobacteria Biosynthetic Diversity.</title>
        <authorList>
            <person name="Kalkreuter E."/>
            <person name="Kautsar S.A."/>
            <person name="Yang D."/>
            <person name="Bader C.D."/>
            <person name="Teijaro C.N."/>
            <person name="Fluegel L."/>
            <person name="Davis C.M."/>
            <person name="Simpson J.R."/>
            <person name="Lauterbach L."/>
            <person name="Steele A.D."/>
            <person name="Gui C."/>
            <person name="Meng S."/>
            <person name="Li G."/>
            <person name="Viehrig K."/>
            <person name="Ye F."/>
            <person name="Su P."/>
            <person name="Kiefer A.F."/>
            <person name="Nichols A."/>
            <person name="Cepeda A.J."/>
            <person name="Yan W."/>
            <person name="Fan B."/>
            <person name="Jiang Y."/>
            <person name="Adhikari A."/>
            <person name="Zheng C.-J."/>
            <person name="Schuster L."/>
            <person name="Cowan T.M."/>
            <person name="Smanski M.J."/>
            <person name="Chevrette M.G."/>
            <person name="De Carvalho L.P.S."/>
            <person name="Shen B."/>
        </authorList>
    </citation>
    <scope>NUCLEOTIDE SEQUENCE [LARGE SCALE GENOMIC DNA]</scope>
    <source>
        <strain evidence="4 5">NPDC002593</strain>
    </source>
</reference>
<protein>
    <submittedName>
        <fullName evidence="4">MlaD family protein</fullName>
    </submittedName>
</protein>
<dbReference type="InterPro" id="IPR052336">
    <property type="entry name" value="MlaD_Phospholipid_Transporter"/>
</dbReference>
<dbReference type="RefSeq" id="WP_387405629.1">
    <property type="nucleotide sequence ID" value="NZ_JBIAQY010000011.1"/>
</dbReference>
<accession>A0ABW6S8M9</accession>
<dbReference type="Pfam" id="PF02470">
    <property type="entry name" value="MlaD"/>
    <property type="match status" value="1"/>
</dbReference>
<dbReference type="InterPro" id="IPR024516">
    <property type="entry name" value="Mce_C"/>
</dbReference>
<sequence length="335" mass="35646">MKSAPTLVIRIAVFAIVTLVLLVLVFQAIEHPIGGATEAYQAVFTDANGLHTGDDVRLYGVRVGKVDGTELDGTNARVSFTVQPGYSIYADTQLAIRYQSLTGKRYLDIQQHTNDTDRLRPGSTIGTARTIPAFDVTTLFNGLQPVLAELTPADLNRFTTSLLGVINGNGTGLGPALDAIERLGTYVTDRQAVISTLVHNMSAIAGEIGGQSGNAMVMLSRLTEIFVALQERSDGLIDFGLTIPPVLAPTVSLLRTLGLTGDPNQDFDNTLRTVFPDPKQAIDVFDRLPGLIQSLTALIPAAGSGVDQTCSHGAAQAPRPLQVLIGGQRITLCNR</sequence>
<name>A0ABW6S8M9_9NOCA</name>
<dbReference type="PANTHER" id="PTHR33371">
    <property type="entry name" value="INTERMEMBRANE PHOSPHOLIPID TRANSPORT SYSTEM BINDING PROTEIN MLAD-RELATED"/>
    <property type="match status" value="1"/>
</dbReference>